<dbReference type="EMBL" id="JAPDRQ010000124">
    <property type="protein sequence ID" value="KAJ9654326.1"/>
    <property type="molecule type" value="Genomic_DNA"/>
</dbReference>
<reference evidence="1" key="1">
    <citation type="submission" date="2022-10" db="EMBL/GenBank/DDBJ databases">
        <title>Culturing micro-colonial fungi from biological soil crusts in the Mojave desert and describing Neophaeococcomyces mojavensis, and introducing the new genera and species Taxawa tesnikishii.</title>
        <authorList>
            <person name="Kurbessoian T."/>
            <person name="Stajich J.E."/>
        </authorList>
    </citation>
    <scope>NUCLEOTIDE SEQUENCE</scope>
    <source>
        <strain evidence="1">JES_112</strain>
    </source>
</reference>
<keyword evidence="2" id="KW-1185">Reference proteome</keyword>
<organism evidence="1 2">
    <name type="scientific">Neophaeococcomyces mojaviensis</name>
    <dbReference type="NCBI Taxonomy" id="3383035"/>
    <lineage>
        <taxon>Eukaryota</taxon>
        <taxon>Fungi</taxon>
        <taxon>Dikarya</taxon>
        <taxon>Ascomycota</taxon>
        <taxon>Pezizomycotina</taxon>
        <taxon>Eurotiomycetes</taxon>
        <taxon>Chaetothyriomycetidae</taxon>
        <taxon>Chaetothyriales</taxon>
        <taxon>Chaetothyriales incertae sedis</taxon>
        <taxon>Neophaeococcomyces</taxon>
    </lineage>
</organism>
<sequence>MSSEVSRSRTVDLAADKYDHEISLIDSTASKTEGQPKLETSGSWRHLARNPTRTSVQEALSRRKYAKWRQDKYDAGEDASATEEPSEVTEVQPSGFVPEPHPQNAESEAVDFAPQPEVVGKQKAEEPKQKQNKPESEVDILYENQRGSFFCGIPLYSHSSLLNFDPAAWVTKDFKNSPVNITNAQVPDPSWVWSWKTWYVDMSYDVDEEGWQYSFSFGNNFSWHGTHPWFHSFVRRRRWLRKRVKRTGGLPKDKEGTLEAAHHLNTDYFTIHSNAQERNPASPSNPDAVLTRPLSFKSVTSVEEEDTKEPHEIRDVPSLMKAIKKATIDREKVDAVKFFINNGGDELFYLEEKMSDIMSTLVFQNSKRQILQHLKKAADDAQQHRDEHDAEDRPEGPDEKRRIDNLLKAAKAADKEIYGLEYWSDRKHVLRTTDEKALDDKVDSAGDPRPADHNVIGEIRGISEKAEVSAEVRVDRRLIDKGKKPERQAESPSEEGNESQEKGKPGLPQDSVLVSDKDDDANGKS</sequence>
<gene>
    <name evidence="1" type="ORF">H2198_006624</name>
</gene>
<proteinExistence type="predicted"/>
<evidence type="ECO:0000313" key="1">
    <source>
        <dbReference type="EMBL" id="KAJ9654326.1"/>
    </source>
</evidence>
<accession>A0ACC3A2H8</accession>
<comment type="caution">
    <text evidence="1">The sequence shown here is derived from an EMBL/GenBank/DDBJ whole genome shotgun (WGS) entry which is preliminary data.</text>
</comment>
<name>A0ACC3A2H8_9EURO</name>
<evidence type="ECO:0000313" key="2">
    <source>
        <dbReference type="Proteomes" id="UP001172386"/>
    </source>
</evidence>
<protein>
    <submittedName>
        <fullName evidence="1">Uncharacterized protein</fullName>
    </submittedName>
</protein>
<dbReference type="Proteomes" id="UP001172386">
    <property type="component" value="Unassembled WGS sequence"/>
</dbReference>